<gene>
    <name evidence="1" type="ORF">QG37_07145</name>
</gene>
<dbReference type="VEuPathDB" id="FungiDB:QG37_07145"/>
<dbReference type="Proteomes" id="UP000037122">
    <property type="component" value="Unassembled WGS sequence"/>
</dbReference>
<dbReference type="AlphaFoldDB" id="A0A0L0NQY2"/>
<accession>A0A0L0NQY2</accession>
<organism evidence="1 2">
    <name type="scientific">Candidozyma auris</name>
    <name type="common">Yeast</name>
    <name type="synonym">Candida auris</name>
    <dbReference type="NCBI Taxonomy" id="498019"/>
    <lineage>
        <taxon>Eukaryota</taxon>
        <taxon>Fungi</taxon>
        <taxon>Dikarya</taxon>
        <taxon>Ascomycota</taxon>
        <taxon>Saccharomycotina</taxon>
        <taxon>Pichiomycetes</taxon>
        <taxon>Metschnikowiaceae</taxon>
        <taxon>Candidozyma</taxon>
    </lineage>
</organism>
<sequence length="65" mass="7325">MKGDSTVINLYCCFILGDEKADGYVEVAKMNEWTLNGMIFVGTHSQRERRVHQGRLMSCQDASLA</sequence>
<dbReference type="EMBL" id="LGST01000054">
    <property type="protein sequence ID" value="KND96531.1"/>
    <property type="molecule type" value="Genomic_DNA"/>
</dbReference>
<protein>
    <submittedName>
        <fullName evidence="1">Uncharacterized protein</fullName>
    </submittedName>
</protein>
<proteinExistence type="predicted"/>
<reference evidence="2" key="1">
    <citation type="journal article" date="2015" name="BMC Genomics">
        <title>Draft genome of a commonly misdiagnosed multidrug resistant pathogen Candida auris.</title>
        <authorList>
            <person name="Chatterjee S."/>
            <person name="Alampalli S.V."/>
            <person name="Nageshan R.K."/>
            <person name="Chettiar S.T."/>
            <person name="Joshi S."/>
            <person name="Tatu U.S."/>
        </authorList>
    </citation>
    <scope>NUCLEOTIDE SEQUENCE [LARGE SCALE GENOMIC DNA]</scope>
    <source>
        <strain evidence="2">6684</strain>
    </source>
</reference>
<evidence type="ECO:0000313" key="1">
    <source>
        <dbReference type="EMBL" id="KND96531.1"/>
    </source>
</evidence>
<name>A0A0L0NQY2_CANAR</name>
<comment type="caution">
    <text evidence="1">The sequence shown here is derived from an EMBL/GenBank/DDBJ whole genome shotgun (WGS) entry which is preliminary data.</text>
</comment>
<evidence type="ECO:0000313" key="2">
    <source>
        <dbReference type="Proteomes" id="UP000037122"/>
    </source>
</evidence>